<feature type="domain" description="SNF2 N-terminal" evidence="1">
    <location>
        <begin position="130"/>
        <end position="203"/>
    </location>
</feature>
<gene>
    <name evidence="2" type="ORF">DSCO28_09820</name>
</gene>
<dbReference type="AlphaFoldDB" id="A0A5K7ZHF3"/>
<dbReference type="SUPFAM" id="SSF52540">
    <property type="entry name" value="P-loop containing nucleoside triphosphate hydrolases"/>
    <property type="match status" value="1"/>
</dbReference>
<proteinExistence type="predicted"/>
<dbReference type="Proteomes" id="UP000425960">
    <property type="component" value="Chromosome"/>
</dbReference>
<dbReference type="InterPro" id="IPR000330">
    <property type="entry name" value="SNF2_N"/>
</dbReference>
<dbReference type="EMBL" id="AP021876">
    <property type="protein sequence ID" value="BBO80416.1"/>
    <property type="molecule type" value="Genomic_DNA"/>
</dbReference>
<sequence>MPWIRVKKEKDWFALSGELKLDDGLVLSMERLIDLLETARGRFVQLGDGQFLALTRVFRRRLEELSAYSKKSGKSRRFHPLAALSLETLAGEVGGFRGDKHWKAHLRQFKDASVLMPEIPSTLKRDLRDYQAEGFVWLARLSHWGVGACLADDMGLGKTIQALAVMLTRAANGPSLVVAPTSVCMNWETEAHHFAPSLNIVTSGSYPRGGGEQIDPLPVSGRKYSAERASAPGGVISEWRRRSVSDQPQGRWRWPEPYRCRLRHPYGSLVESGR</sequence>
<protein>
    <recommendedName>
        <fullName evidence="1">SNF2 N-terminal domain-containing protein</fullName>
    </recommendedName>
</protein>
<dbReference type="PANTHER" id="PTHR10799">
    <property type="entry name" value="SNF2/RAD54 HELICASE FAMILY"/>
    <property type="match status" value="1"/>
</dbReference>
<dbReference type="GO" id="GO:0005524">
    <property type="term" value="F:ATP binding"/>
    <property type="evidence" value="ECO:0007669"/>
    <property type="project" value="InterPro"/>
</dbReference>
<dbReference type="InterPro" id="IPR038718">
    <property type="entry name" value="SNF2-like_sf"/>
</dbReference>
<dbReference type="Gene3D" id="3.40.50.10810">
    <property type="entry name" value="Tandem AAA-ATPase domain"/>
    <property type="match status" value="1"/>
</dbReference>
<evidence type="ECO:0000259" key="1">
    <source>
        <dbReference type="Pfam" id="PF00176"/>
    </source>
</evidence>
<dbReference type="KEGG" id="dov:DSCO28_09820"/>
<organism evidence="2 3">
    <name type="scientific">Desulfosarcina ovata subsp. sediminis</name>
    <dbReference type="NCBI Taxonomy" id="885957"/>
    <lineage>
        <taxon>Bacteria</taxon>
        <taxon>Pseudomonadati</taxon>
        <taxon>Thermodesulfobacteriota</taxon>
        <taxon>Desulfobacteria</taxon>
        <taxon>Desulfobacterales</taxon>
        <taxon>Desulfosarcinaceae</taxon>
        <taxon>Desulfosarcina</taxon>
    </lineage>
</organism>
<reference evidence="2 3" key="1">
    <citation type="submission" date="2019-11" db="EMBL/GenBank/DDBJ databases">
        <title>Comparative genomics of hydrocarbon-degrading Desulfosarcina strains.</title>
        <authorList>
            <person name="Watanabe M."/>
            <person name="Kojima H."/>
            <person name="Fukui M."/>
        </authorList>
    </citation>
    <scope>NUCLEOTIDE SEQUENCE [LARGE SCALE GENOMIC DNA]</scope>
    <source>
        <strain evidence="2 3">28bB2T</strain>
    </source>
</reference>
<name>A0A5K7ZHF3_9BACT</name>
<dbReference type="Pfam" id="PF00176">
    <property type="entry name" value="SNF2-rel_dom"/>
    <property type="match status" value="1"/>
</dbReference>
<dbReference type="InterPro" id="IPR027417">
    <property type="entry name" value="P-loop_NTPase"/>
</dbReference>
<accession>A0A5K7ZHF3</accession>
<evidence type="ECO:0000313" key="3">
    <source>
        <dbReference type="Proteomes" id="UP000425960"/>
    </source>
</evidence>
<evidence type="ECO:0000313" key="2">
    <source>
        <dbReference type="EMBL" id="BBO80416.1"/>
    </source>
</evidence>